<gene>
    <name evidence="4" type="ORF">CHS0354_025230</name>
</gene>
<keyword evidence="2" id="KW-1133">Transmembrane helix</keyword>
<dbReference type="PANTHER" id="PTHR11360">
    <property type="entry name" value="MONOCARBOXYLATE TRANSPORTER"/>
    <property type="match status" value="1"/>
</dbReference>
<dbReference type="AlphaFoldDB" id="A0AAE0W4S5"/>
<evidence type="ECO:0000256" key="2">
    <source>
        <dbReference type="SAM" id="Phobius"/>
    </source>
</evidence>
<name>A0AAE0W4S5_9BIVA</name>
<evidence type="ECO:0000256" key="1">
    <source>
        <dbReference type="ARBA" id="ARBA00004141"/>
    </source>
</evidence>
<reference evidence="4" key="1">
    <citation type="journal article" date="2021" name="Genome Biol. Evol.">
        <title>A High-Quality Reference Genome for a Parasitic Bivalve with Doubly Uniparental Inheritance (Bivalvia: Unionida).</title>
        <authorList>
            <person name="Smith C.H."/>
        </authorList>
    </citation>
    <scope>NUCLEOTIDE SEQUENCE</scope>
    <source>
        <strain evidence="4">CHS0354</strain>
    </source>
</reference>
<feature type="transmembrane region" description="Helical" evidence="2">
    <location>
        <begin position="121"/>
        <end position="146"/>
    </location>
</feature>
<dbReference type="GO" id="GO:0008028">
    <property type="term" value="F:monocarboxylic acid transmembrane transporter activity"/>
    <property type="evidence" value="ECO:0007669"/>
    <property type="project" value="TreeGrafter"/>
</dbReference>
<dbReference type="PROSITE" id="PS50850">
    <property type="entry name" value="MFS"/>
    <property type="match status" value="1"/>
</dbReference>
<dbReference type="InterPro" id="IPR011701">
    <property type="entry name" value="MFS"/>
</dbReference>
<evidence type="ECO:0000259" key="3">
    <source>
        <dbReference type="PROSITE" id="PS50850"/>
    </source>
</evidence>
<keyword evidence="5" id="KW-1185">Reference proteome</keyword>
<feature type="transmembrane region" description="Helical" evidence="2">
    <location>
        <begin position="216"/>
        <end position="242"/>
    </location>
</feature>
<feature type="transmembrane region" description="Helical" evidence="2">
    <location>
        <begin position="191"/>
        <end position="210"/>
    </location>
</feature>
<evidence type="ECO:0000313" key="5">
    <source>
        <dbReference type="Proteomes" id="UP001195483"/>
    </source>
</evidence>
<dbReference type="SUPFAM" id="SSF103473">
    <property type="entry name" value="MFS general substrate transporter"/>
    <property type="match status" value="1"/>
</dbReference>
<dbReference type="InterPro" id="IPR020846">
    <property type="entry name" value="MFS_dom"/>
</dbReference>
<keyword evidence="2" id="KW-0472">Membrane</keyword>
<evidence type="ECO:0000313" key="4">
    <source>
        <dbReference type="EMBL" id="KAK3602053.1"/>
    </source>
</evidence>
<dbReference type="InterPro" id="IPR036259">
    <property type="entry name" value="MFS_trans_sf"/>
</dbReference>
<reference evidence="4" key="3">
    <citation type="submission" date="2023-05" db="EMBL/GenBank/DDBJ databases">
        <authorList>
            <person name="Smith C.H."/>
        </authorList>
    </citation>
    <scope>NUCLEOTIDE SEQUENCE</scope>
    <source>
        <strain evidence="4">CHS0354</strain>
        <tissue evidence="4">Mantle</tissue>
    </source>
</reference>
<dbReference type="GO" id="GO:0016020">
    <property type="term" value="C:membrane"/>
    <property type="evidence" value="ECO:0007669"/>
    <property type="project" value="UniProtKB-SubCell"/>
</dbReference>
<dbReference type="EMBL" id="JAEAOA010001504">
    <property type="protein sequence ID" value="KAK3602053.1"/>
    <property type="molecule type" value="Genomic_DNA"/>
</dbReference>
<proteinExistence type="predicted"/>
<comment type="subcellular location">
    <subcellularLocation>
        <location evidence="1">Membrane</location>
        <topology evidence="1">Multi-pass membrane protein</topology>
    </subcellularLocation>
</comment>
<dbReference type="Gene3D" id="1.20.1250.20">
    <property type="entry name" value="MFS general substrate transporter like domains"/>
    <property type="match status" value="1"/>
</dbReference>
<comment type="caution">
    <text evidence="4">The sequence shown here is derived from an EMBL/GenBank/DDBJ whole genome shotgun (WGS) entry which is preliminary data.</text>
</comment>
<organism evidence="4 5">
    <name type="scientific">Potamilus streckersoni</name>
    <dbReference type="NCBI Taxonomy" id="2493646"/>
    <lineage>
        <taxon>Eukaryota</taxon>
        <taxon>Metazoa</taxon>
        <taxon>Spiralia</taxon>
        <taxon>Lophotrochozoa</taxon>
        <taxon>Mollusca</taxon>
        <taxon>Bivalvia</taxon>
        <taxon>Autobranchia</taxon>
        <taxon>Heteroconchia</taxon>
        <taxon>Palaeoheterodonta</taxon>
        <taxon>Unionida</taxon>
        <taxon>Unionoidea</taxon>
        <taxon>Unionidae</taxon>
        <taxon>Ambleminae</taxon>
        <taxon>Lampsilini</taxon>
        <taxon>Potamilus</taxon>
    </lineage>
</organism>
<dbReference type="InterPro" id="IPR050327">
    <property type="entry name" value="Proton-linked_MCT"/>
</dbReference>
<accession>A0AAE0W4S5</accession>
<protein>
    <recommendedName>
        <fullName evidence="3">Major facilitator superfamily (MFS) profile domain-containing protein</fullName>
    </recommendedName>
</protein>
<dbReference type="Pfam" id="PF07690">
    <property type="entry name" value="MFS_1"/>
    <property type="match status" value="1"/>
</dbReference>
<feature type="transmembrane region" description="Helical" evidence="2">
    <location>
        <begin position="254"/>
        <end position="278"/>
    </location>
</feature>
<reference evidence="4" key="2">
    <citation type="journal article" date="2021" name="Genome Biol. Evol.">
        <title>Developing a high-quality reference genome for a parasitic bivalve with doubly uniparental inheritance (Bivalvia: Unionida).</title>
        <authorList>
            <person name="Smith C.H."/>
        </authorList>
    </citation>
    <scope>NUCLEOTIDE SEQUENCE</scope>
    <source>
        <strain evidence="4">CHS0354</strain>
        <tissue evidence="4">Mantle</tissue>
    </source>
</reference>
<dbReference type="PANTHER" id="PTHR11360:SF284">
    <property type="entry name" value="EG:103B4.3 PROTEIN-RELATED"/>
    <property type="match status" value="1"/>
</dbReference>
<feature type="domain" description="Major facilitator superfamily (MFS) profile" evidence="3">
    <location>
        <begin position="125"/>
        <end position="288"/>
    </location>
</feature>
<feature type="transmembrane region" description="Helical" evidence="2">
    <location>
        <begin position="161"/>
        <end position="182"/>
    </location>
</feature>
<keyword evidence="2" id="KW-0812">Transmembrane</keyword>
<sequence length="288" mass="31727">MAGISLHNFVFAALLRPSPKHIEIEKDAETTPSQVELLETEIESYEMKHMKSEGIHKQTNNENMQLKHVRNLDITLELSHGETHLSHIVDEHVTDTNTIHKAEDVAGKTVCFKIKDQFRKVFTFAFSIFFINNIFWNMGSSTVILFGPEFNANAGLEKEDATIVFMLIGGGTCVGCILGGLLGNITCCNRIAVYVIANIATGILTLLFPLTFLHTFWGLLVLSLLWGLMFGVILGLLMVVTADLLGAETLGDGYGYLMLANGIGCSIAPPLTACTFVSRRMKLWTAMV</sequence>
<dbReference type="Proteomes" id="UP001195483">
    <property type="component" value="Unassembled WGS sequence"/>
</dbReference>